<dbReference type="EMBL" id="CP035758">
    <property type="protein sequence ID" value="QBD78985.1"/>
    <property type="molecule type" value="Genomic_DNA"/>
</dbReference>
<evidence type="ECO:0000313" key="2">
    <source>
        <dbReference type="Proteomes" id="UP000290365"/>
    </source>
</evidence>
<dbReference type="RefSeq" id="WP_129890038.1">
    <property type="nucleotide sequence ID" value="NZ_CP035758.1"/>
</dbReference>
<name>A0A4P6JUG3_KTERU</name>
<reference evidence="1 2" key="1">
    <citation type="submission" date="2019-01" db="EMBL/GenBank/DDBJ databases">
        <title>Ktedonosporobacter rubrisoli SCAWS-G2.</title>
        <authorList>
            <person name="Huang Y."/>
            <person name="Yan B."/>
        </authorList>
    </citation>
    <scope>NUCLEOTIDE SEQUENCE [LARGE SCALE GENOMIC DNA]</scope>
    <source>
        <strain evidence="1 2">SCAWS-G2</strain>
    </source>
</reference>
<keyword evidence="2" id="KW-1185">Reference proteome</keyword>
<gene>
    <name evidence="1" type="ORF">EPA93_24570</name>
</gene>
<evidence type="ECO:0000313" key="1">
    <source>
        <dbReference type="EMBL" id="QBD78985.1"/>
    </source>
</evidence>
<dbReference type="KEGG" id="kbs:EPA93_24570"/>
<proteinExistence type="predicted"/>
<accession>A0A4P6JUG3</accession>
<organism evidence="1 2">
    <name type="scientific">Ktedonosporobacter rubrisoli</name>
    <dbReference type="NCBI Taxonomy" id="2509675"/>
    <lineage>
        <taxon>Bacteria</taxon>
        <taxon>Bacillati</taxon>
        <taxon>Chloroflexota</taxon>
        <taxon>Ktedonobacteria</taxon>
        <taxon>Ktedonobacterales</taxon>
        <taxon>Ktedonosporobacteraceae</taxon>
        <taxon>Ktedonosporobacter</taxon>
    </lineage>
</organism>
<sequence>MHANLPALQAVLKQLAKALARYATLVFHNGYYSLEQHATSYDDHEIFQTFEQRQVPDRELLYRVFFGGRLKTGQAEP</sequence>
<dbReference type="Proteomes" id="UP000290365">
    <property type="component" value="Chromosome"/>
</dbReference>
<protein>
    <submittedName>
        <fullName evidence="1">Uncharacterized protein</fullName>
    </submittedName>
</protein>
<dbReference type="AlphaFoldDB" id="A0A4P6JUG3"/>